<dbReference type="AlphaFoldDB" id="A0A059KG31"/>
<evidence type="ECO:0000256" key="2">
    <source>
        <dbReference type="ARBA" id="ARBA00022679"/>
    </source>
</evidence>
<dbReference type="GO" id="GO:0008168">
    <property type="term" value="F:methyltransferase activity"/>
    <property type="evidence" value="ECO:0007669"/>
    <property type="project" value="UniProtKB-KW"/>
</dbReference>
<organism evidence="4 5">
    <name type="scientific">Sphaerotilus natans subsp. natans DSM 6575</name>
    <dbReference type="NCBI Taxonomy" id="1286631"/>
    <lineage>
        <taxon>Bacteria</taxon>
        <taxon>Pseudomonadati</taxon>
        <taxon>Pseudomonadota</taxon>
        <taxon>Betaproteobacteria</taxon>
        <taxon>Burkholderiales</taxon>
        <taxon>Sphaerotilaceae</taxon>
        <taxon>Sphaerotilus</taxon>
    </lineage>
</organism>
<dbReference type="Gene3D" id="3.40.50.150">
    <property type="entry name" value="Vaccinia Virus protein VP39"/>
    <property type="match status" value="1"/>
</dbReference>
<dbReference type="InterPro" id="IPR029063">
    <property type="entry name" value="SAM-dependent_MTases_sf"/>
</dbReference>
<dbReference type="SUPFAM" id="SSF53335">
    <property type="entry name" value="S-adenosyl-L-methionine-dependent methyltransferases"/>
    <property type="match status" value="1"/>
</dbReference>
<keyword evidence="1" id="KW-0489">Methyltransferase</keyword>
<evidence type="ECO:0000313" key="5">
    <source>
        <dbReference type="Proteomes" id="UP000026714"/>
    </source>
</evidence>
<keyword evidence="2" id="KW-0808">Transferase</keyword>
<comment type="caution">
    <text evidence="4">The sequence shown here is derived from an EMBL/GenBank/DDBJ whole genome shotgun (WGS) entry which is preliminary data.</text>
</comment>
<dbReference type="CDD" id="cd02440">
    <property type="entry name" value="AdoMet_MTases"/>
    <property type="match status" value="1"/>
</dbReference>
<accession>A0A059KG31</accession>
<proteinExistence type="predicted"/>
<dbReference type="PANTHER" id="PTHR43464">
    <property type="entry name" value="METHYLTRANSFERASE"/>
    <property type="match status" value="1"/>
</dbReference>
<evidence type="ECO:0000256" key="3">
    <source>
        <dbReference type="ARBA" id="ARBA00022691"/>
    </source>
</evidence>
<dbReference type="eggNOG" id="COG2226">
    <property type="taxonomic scope" value="Bacteria"/>
</dbReference>
<dbReference type="EMBL" id="AZRA01000154">
    <property type="protein sequence ID" value="KDB50335.1"/>
    <property type="molecule type" value="Genomic_DNA"/>
</dbReference>
<gene>
    <name evidence="4" type="ORF">X805_40670</name>
</gene>
<dbReference type="Pfam" id="PF13489">
    <property type="entry name" value="Methyltransf_23"/>
    <property type="match status" value="1"/>
</dbReference>
<dbReference type="Proteomes" id="UP000026714">
    <property type="component" value="Unassembled WGS sequence"/>
</dbReference>
<dbReference type="PATRIC" id="fig|1286631.3.peg.3957"/>
<evidence type="ECO:0008006" key="6">
    <source>
        <dbReference type="Google" id="ProtNLM"/>
    </source>
</evidence>
<keyword evidence="3" id="KW-0949">S-adenosyl-L-methionine</keyword>
<protein>
    <recommendedName>
        <fullName evidence="6">Class I SAM-dependent methyltransferase</fullName>
    </recommendedName>
</protein>
<dbReference type="STRING" id="34103.SAMN05421778_11636"/>
<reference evidence="4 5" key="1">
    <citation type="journal article" date="2014" name="FEMS Microbiol. Ecol.">
        <title>Sphaerotilus natans encrusted with nanoball-shaped Fe(III) oxide minerals formed by nitrate-reducing mixotrophic Fe(II) oxidation.</title>
        <authorList>
            <person name="Park S."/>
            <person name="Kim D.H."/>
            <person name="Lee J.H."/>
            <person name="Hur H.G."/>
        </authorList>
    </citation>
    <scope>NUCLEOTIDE SEQUENCE [LARGE SCALE GENOMIC DNA]</scope>
    <source>
        <strain evidence="4 5">DSM 6575</strain>
    </source>
</reference>
<dbReference type="PANTHER" id="PTHR43464:SF19">
    <property type="entry name" value="UBIQUINONE BIOSYNTHESIS O-METHYLTRANSFERASE, MITOCHONDRIAL"/>
    <property type="match status" value="1"/>
</dbReference>
<dbReference type="GO" id="GO:0032259">
    <property type="term" value="P:methylation"/>
    <property type="evidence" value="ECO:0007669"/>
    <property type="project" value="UniProtKB-KW"/>
</dbReference>
<evidence type="ECO:0000256" key="1">
    <source>
        <dbReference type="ARBA" id="ARBA00022603"/>
    </source>
</evidence>
<keyword evidence="5" id="KW-1185">Reference proteome</keyword>
<name>A0A059KG31_9BURK</name>
<evidence type="ECO:0000313" key="4">
    <source>
        <dbReference type="EMBL" id="KDB50335.1"/>
    </source>
</evidence>
<sequence>MRIDPAGCAKSPACPAGDEDAHADLCCPVRVAALPGPPMSAFSAWFFAQVQAADFYRALHREAVALLPAPSPGARWLDVGCGPGLVARLAAERGYRVLGTDLDPAMVAQARRQARRAGSAATFEAADLLADPPGGGAGPRFEVVSAASLLVVLDDRAAGLRRLLARVAEGGTLLLVEPDASMTPQAAAALRARLGPALGRGAWVLSLWARTRRPERAIRAEDLQVPGWTLRRDALLDGRVNAWRLTRDVPA</sequence>